<name>A0A1I8QEV0_STOCA</name>
<evidence type="ECO:0008006" key="6">
    <source>
        <dbReference type="Google" id="ProtNLM"/>
    </source>
</evidence>
<dbReference type="VEuPathDB" id="VectorBase:SCAU000125"/>
<keyword evidence="5" id="KW-1185">Reference proteome</keyword>
<protein>
    <recommendedName>
        <fullName evidence="6">DUF4794 domain-containing protein</fullName>
    </recommendedName>
</protein>
<organism evidence="4 5">
    <name type="scientific">Stomoxys calcitrans</name>
    <name type="common">Stable fly</name>
    <name type="synonym">Conops calcitrans</name>
    <dbReference type="NCBI Taxonomy" id="35570"/>
    <lineage>
        <taxon>Eukaryota</taxon>
        <taxon>Metazoa</taxon>
        <taxon>Ecdysozoa</taxon>
        <taxon>Arthropoda</taxon>
        <taxon>Hexapoda</taxon>
        <taxon>Insecta</taxon>
        <taxon>Pterygota</taxon>
        <taxon>Neoptera</taxon>
        <taxon>Endopterygota</taxon>
        <taxon>Diptera</taxon>
        <taxon>Brachycera</taxon>
        <taxon>Muscomorpha</taxon>
        <taxon>Muscoidea</taxon>
        <taxon>Muscidae</taxon>
        <taxon>Stomoxys</taxon>
    </lineage>
</organism>
<gene>
    <name evidence="4" type="primary">106093992</name>
    <name evidence="3" type="synonym">106087345</name>
</gene>
<accession>A0A1I8QEV0</accession>
<feature type="region of interest" description="Disordered" evidence="1">
    <location>
        <begin position="32"/>
        <end position="51"/>
    </location>
</feature>
<keyword evidence="2" id="KW-0732">Signal</keyword>
<dbReference type="InterPro" id="IPR004019">
    <property type="entry name" value="YLP_motif"/>
</dbReference>
<sequence length="304" mass="33985">MKQFILILSCLALTANALSYVPFPTRSKRDVSELVGEPEKSYLPPQNSEIQTDTVAEEPQQKLLINEAQVEITETTPEADSAVLGANGYEYKTVRKLVVRHRRDVSHLKLNYLPPFKSHQPSNEYLPPVSNELTEEIKPSQEYLPPVTEKQVEEIVESRTEIPQPSNEYLPPQKIKEAPPTQAPEPIKEYLPPVQAKEVEETTEVPVTTLAPEEETSAELVEAAQPQEDTAIFAADGYHYKKPSQVPAELFAFQPEPIPEVIPPSPEYLAPASEGSFEVEGPSNGDSAVLAEDGYHYRVVKRRF</sequence>
<feature type="region of interest" description="Disordered" evidence="1">
    <location>
        <begin position="158"/>
        <end position="186"/>
    </location>
</feature>
<evidence type="ECO:0000313" key="4">
    <source>
        <dbReference type="EnsemblMetazoa" id="SCAU016508-PA"/>
    </source>
</evidence>
<feature type="signal peptide" evidence="2">
    <location>
        <begin position="1"/>
        <end position="19"/>
    </location>
</feature>
<evidence type="ECO:0000256" key="1">
    <source>
        <dbReference type="SAM" id="MobiDB-lite"/>
    </source>
</evidence>
<dbReference type="EnsemblMetazoa" id="SCAU016508-RA">
    <property type="protein sequence ID" value="SCAU016508-PA"/>
    <property type="gene ID" value="SCAU016508"/>
</dbReference>
<evidence type="ECO:0000256" key="2">
    <source>
        <dbReference type="SAM" id="SignalP"/>
    </source>
</evidence>
<reference evidence="5" key="1">
    <citation type="submission" date="2015-05" db="EMBL/GenBank/DDBJ databases">
        <authorList>
            <person name="Wilson R.K."/>
            <person name="Warren W.C."/>
            <person name="Olafson P."/>
        </authorList>
    </citation>
    <scope>NUCLEOTIDE SEQUENCE [LARGE SCALE GENOMIC DNA]</scope>
    <source>
        <strain evidence="5">USDA</strain>
    </source>
</reference>
<evidence type="ECO:0000313" key="5">
    <source>
        <dbReference type="Proteomes" id="UP000095300"/>
    </source>
</evidence>
<reference evidence="4" key="2">
    <citation type="submission" date="2020-05" db="UniProtKB">
        <authorList>
            <consortium name="EnsemblMetazoa"/>
        </authorList>
    </citation>
    <scope>IDENTIFICATION</scope>
    <source>
        <strain evidence="4">USDA</strain>
    </source>
</reference>
<dbReference type="AlphaFoldDB" id="A0A1I8QEV0"/>
<dbReference type="KEGG" id="scac:106093992"/>
<dbReference type="InterPro" id="IPR004011">
    <property type="entry name" value="Gyr_motif"/>
</dbReference>
<dbReference type="EnsemblMetazoa" id="SCAU000125-RA">
    <property type="protein sequence ID" value="SCAU000125-PA"/>
    <property type="gene ID" value="SCAU000125"/>
</dbReference>
<dbReference type="STRING" id="35570.A0A1I8QEV0"/>
<dbReference type="Proteomes" id="UP000095300">
    <property type="component" value="Unassembled WGS sequence"/>
</dbReference>
<dbReference type="Pfam" id="PF02756">
    <property type="entry name" value="GYR"/>
    <property type="match status" value="1"/>
</dbReference>
<feature type="region of interest" description="Disordered" evidence="1">
    <location>
        <begin position="262"/>
        <end position="288"/>
    </location>
</feature>
<dbReference type="SMART" id="SM00713">
    <property type="entry name" value="GYR"/>
    <property type="match status" value="2"/>
</dbReference>
<dbReference type="Pfam" id="PF02757">
    <property type="entry name" value="YLP"/>
    <property type="match status" value="4"/>
</dbReference>
<evidence type="ECO:0000313" key="3">
    <source>
        <dbReference type="EnsemblMetazoa" id="SCAU000125-PA"/>
    </source>
</evidence>
<feature type="chain" id="PRO_5014271877" description="DUF4794 domain-containing protein" evidence="2">
    <location>
        <begin position="20"/>
        <end position="304"/>
    </location>
</feature>
<proteinExistence type="predicted"/>
<dbReference type="OrthoDB" id="7882929at2759"/>
<dbReference type="VEuPathDB" id="VectorBase:SCAU016508"/>